<reference evidence="2" key="1">
    <citation type="submission" date="2013-12" db="EMBL/GenBank/DDBJ databases">
        <title>The Genome Sequence of Aphanomyces invadans NJM9701.</title>
        <authorList>
            <consortium name="The Broad Institute Genomics Platform"/>
            <person name="Russ C."/>
            <person name="Tyler B."/>
            <person name="van West P."/>
            <person name="Dieguez-Uribeondo J."/>
            <person name="Young S.K."/>
            <person name="Zeng Q."/>
            <person name="Gargeya S."/>
            <person name="Fitzgerald M."/>
            <person name="Abouelleil A."/>
            <person name="Alvarado L."/>
            <person name="Chapman S.B."/>
            <person name="Gainer-Dewar J."/>
            <person name="Goldberg J."/>
            <person name="Griggs A."/>
            <person name="Gujja S."/>
            <person name="Hansen M."/>
            <person name="Howarth C."/>
            <person name="Imamovic A."/>
            <person name="Ireland A."/>
            <person name="Larimer J."/>
            <person name="McCowan C."/>
            <person name="Murphy C."/>
            <person name="Pearson M."/>
            <person name="Poon T.W."/>
            <person name="Priest M."/>
            <person name="Roberts A."/>
            <person name="Saif S."/>
            <person name="Shea T."/>
            <person name="Sykes S."/>
            <person name="Wortman J."/>
            <person name="Nusbaum C."/>
            <person name="Birren B."/>
        </authorList>
    </citation>
    <scope>NUCLEOTIDE SEQUENCE [LARGE SCALE GENOMIC DNA]</scope>
    <source>
        <strain evidence="2">NJM9701</strain>
    </source>
</reference>
<keyword evidence="1" id="KW-1133">Transmembrane helix</keyword>
<keyword evidence="4" id="KW-1185">Reference proteome</keyword>
<keyword evidence="1" id="KW-0472">Membrane</keyword>
<dbReference type="Proteomes" id="UP000285060">
    <property type="component" value="Unassembled WGS sequence"/>
</dbReference>
<evidence type="ECO:0000313" key="2">
    <source>
        <dbReference type="EMBL" id="ETW03810.1"/>
    </source>
</evidence>
<dbReference type="Gene3D" id="1.10.239.10">
    <property type="entry name" value="Elicitin domain"/>
    <property type="match status" value="1"/>
</dbReference>
<sequence>MPLRGGYNATGGRRLVGLDAIHFHFSSVVAMRFIAPFVALASAAQVNSSTGVARCTKADLEAFHAAVVATPAYPACVADVGLTVDQFNFEQVVMNSTDVDKLLASANCAALYHNAQSLSAPCLELQLFHGISWDMAAAVLKVASYPKVSDKCNKNSLFAAFAPLIFDENVYACLQDAELHVNDLNDGKRFQKKDQLPTIDQIERVRNSTACRAVYAKAEDVLVTLPHCQFDKSNGTDIHILEALSFDVLVDWIEFGIRVNSEAKHGNFPPVALSLAAHFGYAPVTDTSNHSVAAVPLYMAVGAFLAVVAMYVAQQRKQGYEPIRGPASSHVVK</sequence>
<dbReference type="GeneID" id="20082225"/>
<protein>
    <submittedName>
        <fullName evidence="2">Uncharacterized protein</fullName>
    </submittedName>
</protein>
<evidence type="ECO:0000313" key="3">
    <source>
        <dbReference type="EMBL" id="RHY29651.1"/>
    </source>
</evidence>
<feature type="transmembrane region" description="Helical" evidence="1">
    <location>
        <begin position="295"/>
        <end position="313"/>
    </location>
</feature>
<dbReference type="EMBL" id="KI913959">
    <property type="protein sequence ID" value="ETW03810.1"/>
    <property type="molecule type" value="Genomic_DNA"/>
</dbReference>
<name>A0A024UC78_9STRA</name>
<dbReference type="VEuPathDB" id="FungiDB:H310_05175"/>
<dbReference type="RefSeq" id="XP_008868039.1">
    <property type="nucleotide sequence ID" value="XM_008869817.1"/>
</dbReference>
<dbReference type="STRING" id="157072.A0A024UC78"/>
<evidence type="ECO:0000313" key="4">
    <source>
        <dbReference type="Proteomes" id="UP000285060"/>
    </source>
</evidence>
<dbReference type="OrthoDB" id="65906at2759"/>
<dbReference type="InterPro" id="IPR036470">
    <property type="entry name" value="Elicitin_sf"/>
</dbReference>
<evidence type="ECO:0000256" key="1">
    <source>
        <dbReference type="SAM" id="Phobius"/>
    </source>
</evidence>
<accession>A0A024UC78</accession>
<dbReference type="AlphaFoldDB" id="A0A024UC78"/>
<reference evidence="3 4" key="2">
    <citation type="submission" date="2018-08" db="EMBL/GenBank/DDBJ databases">
        <title>Aphanomyces genome sequencing and annotation.</title>
        <authorList>
            <person name="Minardi D."/>
            <person name="Oidtmann B."/>
            <person name="Van Der Giezen M."/>
            <person name="Studholme D.J."/>
        </authorList>
    </citation>
    <scope>NUCLEOTIDE SEQUENCE [LARGE SCALE GENOMIC DNA]</scope>
    <source>
        <strain evidence="3 4">NJM0002</strain>
    </source>
</reference>
<gene>
    <name evidence="3" type="ORF">DYB32_004980</name>
    <name evidence="2" type="ORF">H310_05175</name>
</gene>
<proteinExistence type="predicted"/>
<organism evidence="2">
    <name type="scientific">Aphanomyces invadans</name>
    <dbReference type="NCBI Taxonomy" id="157072"/>
    <lineage>
        <taxon>Eukaryota</taxon>
        <taxon>Sar</taxon>
        <taxon>Stramenopiles</taxon>
        <taxon>Oomycota</taxon>
        <taxon>Saprolegniomycetes</taxon>
        <taxon>Saprolegniales</taxon>
        <taxon>Verrucalvaceae</taxon>
        <taxon>Aphanomyces</taxon>
    </lineage>
</organism>
<dbReference type="EMBL" id="QUSY01000410">
    <property type="protein sequence ID" value="RHY29651.1"/>
    <property type="molecule type" value="Genomic_DNA"/>
</dbReference>
<keyword evidence="1" id="KW-0812">Transmembrane</keyword>
<dbReference type="GO" id="GO:0005576">
    <property type="term" value="C:extracellular region"/>
    <property type="evidence" value="ECO:0007669"/>
    <property type="project" value="InterPro"/>
</dbReference>